<name>A0A2H0NEH8_9BACT</name>
<accession>A0A2H0NEH8</accession>
<dbReference type="InterPro" id="IPR051319">
    <property type="entry name" value="Oligoribo/pAp-PDE_c-di-AMP_PDE"/>
</dbReference>
<proteinExistence type="predicted"/>
<sequence>MENHKNISQNIAQHLEKAQNILIVSHRKPDGDTLGSNFAFLEFLLSKNKKVISFCLDILPSHLQFLPHSHLLTNDQSVFGQKYDTVVTIDCGNLDYAGIDHLLPQINNNFILINIDHHASNPHYGHINLVLERASSTAEIIYRLFQDWQIPLTPTLATNLTCGLVTDTDCFKNPATNYRCVAAASQLIGQGANIYHIVNSTINNINVRSLTLWGRALERLYKINKYNLVYTYITQQDLIECQASDEDGEGIANFLHILKEGEVIMVLRETEEGIVKGSLRTTGNTDLTKLAKTFGGGGHKKASGFSLPGRLKYDNNKLKIV</sequence>
<evidence type="ECO:0000313" key="3">
    <source>
        <dbReference type="EMBL" id="PIR07297.1"/>
    </source>
</evidence>
<dbReference type="Pfam" id="PF02272">
    <property type="entry name" value="DHHA1"/>
    <property type="match status" value="1"/>
</dbReference>
<evidence type="ECO:0008006" key="5">
    <source>
        <dbReference type="Google" id="ProtNLM"/>
    </source>
</evidence>
<dbReference type="InterPro" id="IPR038763">
    <property type="entry name" value="DHH_sf"/>
</dbReference>
<dbReference type="Gene3D" id="3.90.1640.10">
    <property type="entry name" value="inorganic pyrophosphatase (n-terminal core)"/>
    <property type="match status" value="1"/>
</dbReference>
<protein>
    <recommendedName>
        <fullName evidence="5">DHH family phosphoesterase</fullName>
    </recommendedName>
</protein>
<dbReference type="Pfam" id="PF01368">
    <property type="entry name" value="DHH"/>
    <property type="match status" value="1"/>
</dbReference>
<organism evidence="3 4">
    <name type="scientific">Candidatus Komeilibacteria bacterium CG11_big_fil_rev_8_21_14_0_20_36_20</name>
    <dbReference type="NCBI Taxonomy" id="1974477"/>
    <lineage>
        <taxon>Bacteria</taxon>
        <taxon>Candidatus Komeiliibacteriota</taxon>
    </lineage>
</organism>
<dbReference type="EMBL" id="PCWQ01000004">
    <property type="protein sequence ID" value="PIR07297.1"/>
    <property type="molecule type" value="Genomic_DNA"/>
</dbReference>
<dbReference type="PANTHER" id="PTHR47618">
    <property type="entry name" value="BIFUNCTIONAL OLIGORIBONUCLEASE AND PAP PHOSPHATASE NRNA"/>
    <property type="match status" value="1"/>
</dbReference>
<feature type="domain" description="DDH" evidence="1">
    <location>
        <begin position="20"/>
        <end position="163"/>
    </location>
</feature>
<dbReference type="InterPro" id="IPR003156">
    <property type="entry name" value="DHHA1_dom"/>
</dbReference>
<evidence type="ECO:0000313" key="4">
    <source>
        <dbReference type="Proteomes" id="UP000230564"/>
    </source>
</evidence>
<dbReference type="AlphaFoldDB" id="A0A2H0NEH8"/>
<dbReference type="GO" id="GO:0003676">
    <property type="term" value="F:nucleic acid binding"/>
    <property type="evidence" value="ECO:0007669"/>
    <property type="project" value="InterPro"/>
</dbReference>
<evidence type="ECO:0000259" key="2">
    <source>
        <dbReference type="Pfam" id="PF02272"/>
    </source>
</evidence>
<dbReference type="SUPFAM" id="SSF64182">
    <property type="entry name" value="DHH phosphoesterases"/>
    <property type="match status" value="1"/>
</dbReference>
<dbReference type="PANTHER" id="PTHR47618:SF1">
    <property type="entry name" value="BIFUNCTIONAL OLIGORIBONUCLEASE AND PAP PHOSPHATASE NRNA"/>
    <property type="match status" value="1"/>
</dbReference>
<feature type="domain" description="DHHA1" evidence="2">
    <location>
        <begin position="246"/>
        <end position="309"/>
    </location>
</feature>
<dbReference type="Proteomes" id="UP000230564">
    <property type="component" value="Unassembled WGS sequence"/>
</dbReference>
<dbReference type="Gene3D" id="3.10.310.30">
    <property type="match status" value="1"/>
</dbReference>
<comment type="caution">
    <text evidence="3">The sequence shown here is derived from an EMBL/GenBank/DDBJ whole genome shotgun (WGS) entry which is preliminary data.</text>
</comment>
<evidence type="ECO:0000259" key="1">
    <source>
        <dbReference type="Pfam" id="PF01368"/>
    </source>
</evidence>
<gene>
    <name evidence="3" type="ORF">COV55_00135</name>
</gene>
<reference evidence="3 4" key="1">
    <citation type="submission" date="2017-09" db="EMBL/GenBank/DDBJ databases">
        <title>Depth-based differentiation of microbial function through sediment-hosted aquifers and enrichment of novel symbionts in the deep terrestrial subsurface.</title>
        <authorList>
            <person name="Probst A.J."/>
            <person name="Ladd B."/>
            <person name="Jarett J.K."/>
            <person name="Geller-Mcgrath D.E."/>
            <person name="Sieber C.M."/>
            <person name="Emerson J.B."/>
            <person name="Anantharaman K."/>
            <person name="Thomas B.C."/>
            <person name="Malmstrom R."/>
            <person name="Stieglmeier M."/>
            <person name="Klingl A."/>
            <person name="Woyke T."/>
            <person name="Ryan C.M."/>
            <person name="Banfield J.F."/>
        </authorList>
    </citation>
    <scope>NUCLEOTIDE SEQUENCE [LARGE SCALE GENOMIC DNA]</scope>
    <source>
        <strain evidence="3">CG11_big_fil_rev_8_21_14_0_20_36_20</strain>
    </source>
</reference>
<dbReference type="InterPro" id="IPR001667">
    <property type="entry name" value="DDH_dom"/>
</dbReference>